<feature type="compositionally biased region" description="Basic and acidic residues" evidence="2">
    <location>
        <begin position="1"/>
        <end position="16"/>
    </location>
</feature>
<dbReference type="Gene3D" id="2.30.42.10">
    <property type="match status" value="1"/>
</dbReference>
<evidence type="ECO:0000313" key="4">
    <source>
        <dbReference type="EMBL" id="CAD7699813.1"/>
    </source>
</evidence>
<dbReference type="OrthoDB" id="72325at2759"/>
<evidence type="ECO:0000256" key="1">
    <source>
        <dbReference type="ARBA" id="ARBA00023186"/>
    </source>
</evidence>
<keyword evidence="1" id="KW-0143">Chaperone</keyword>
<dbReference type="SMART" id="SM00228">
    <property type="entry name" value="PDZ"/>
    <property type="match status" value="1"/>
</dbReference>
<dbReference type="AlphaFoldDB" id="A0A8S1IYK0"/>
<evidence type="ECO:0000256" key="2">
    <source>
        <dbReference type="SAM" id="MobiDB-lite"/>
    </source>
</evidence>
<dbReference type="PANTHER" id="PTHR12651">
    <property type="entry name" value="26S PROTEASOME NON-ATPASE REGULATORY SUBUNIT 9"/>
    <property type="match status" value="1"/>
</dbReference>
<dbReference type="InterPro" id="IPR001478">
    <property type="entry name" value="PDZ"/>
</dbReference>
<dbReference type="Proteomes" id="UP000708148">
    <property type="component" value="Unassembled WGS sequence"/>
</dbReference>
<dbReference type="Gene3D" id="6.10.140.1710">
    <property type="match status" value="1"/>
</dbReference>
<organism evidence="4 5">
    <name type="scientific">Ostreobium quekettii</name>
    <dbReference type="NCBI Taxonomy" id="121088"/>
    <lineage>
        <taxon>Eukaryota</taxon>
        <taxon>Viridiplantae</taxon>
        <taxon>Chlorophyta</taxon>
        <taxon>core chlorophytes</taxon>
        <taxon>Ulvophyceae</taxon>
        <taxon>TCBD clade</taxon>
        <taxon>Bryopsidales</taxon>
        <taxon>Ostreobineae</taxon>
        <taxon>Ostreobiaceae</taxon>
        <taxon>Ostreobium</taxon>
    </lineage>
</organism>
<sequence length="198" mass="21088">MAQREAMEREIAERSGRLTGPGGPGLRGNLLDAEGYPRSDIDLHAVATDRNRLAALMNDHKQLTARIERQMHQLHAEAREGGLLVESEAKRPRLEGACLPPSGAGSLVPFAIVDDVSADSPAKAAGIEVGDQLCAFGSVSADGNRGTVLTRLANALKENEGKEVATVFLRKGAVREMLLTPQRWGGPGLIGCHLRPLS</sequence>
<dbReference type="FunFam" id="2.30.42.10:FF:000107">
    <property type="entry name" value="26S proteasome non-ATPase regulatory subunit 9"/>
    <property type="match status" value="1"/>
</dbReference>
<name>A0A8S1IYK0_9CHLO</name>
<protein>
    <recommendedName>
        <fullName evidence="3">PDZ domain-containing protein</fullName>
    </recommendedName>
</protein>
<feature type="domain" description="PDZ" evidence="3">
    <location>
        <begin position="81"/>
        <end position="172"/>
    </location>
</feature>
<dbReference type="EMBL" id="CAJHUC010001116">
    <property type="protein sequence ID" value="CAD7699813.1"/>
    <property type="molecule type" value="Genomic_DNA"/>
</dbReference>
<dbReference type="GO" id="GO:0005737">
    <property type="term" value="C:cytoplasm"/>
    <property type="evidence" value="ECO:0007669"/>
    <property type="project" value="TreeGrafter"/>
</dbReference>
<comment type="caution">
    <text evidence="4">The sequence shown here is derived from an EMBL/GenBank/DDBJ whole genome shotgun (WGS) entry which is preliminary data.</text>
</comment>
<dbReference type="InterPro" id="IPR040815">
    <property type="entry name" value="Nas2_N"/>
</dbReference>
<accession>A0A8S1IYK0</accession>
<dbReference type="PANTHER" id="PTHR12651:SF1">
    <property type="entry name" value="26S PROTEASOME NON-ATPASE REGULATORY SUBUNIT 9"/>
    <property type="match status" value="1"/>
</dbReference>
<evidence type="ECO:0000313" key="5">
    <source>
        <dbReference type="Proteomes" id="UP000708148"/>
    </source>
</evidence>
<feature type="region of interest" description="Disordered" evidence="2">
    <location>
        <begin position="1"/>
        <end position="28"/>
    </location>
</feature>
<reference evidence="4" key="1">
    <citation type="submission" date="2020-12" db="EMBL/GenBank/DDBJ databases">
        <authorList>
            <person name="Iha C."/>
        </authorList>
    </citation>
    <scope>NUCLEOTIDE SEQUENCE</scope>
</reference>
<dbReference type="InterPro" id="IPR036034">
    <property type="entry name" value="PDZ_sf"/>
</dbReference>
<gene>
    <name evidence="4" type="ORF">OSTQU699_LOCUS5172</name>
</gene>
<dbReference type="SUPFAM" id="SSF50156">
    <property type="entry name" value="PDZ domain-like"/>
    <property type="match status" value="1"/>
</dbReference>
<proteinExistence type="predicted"/>
<dbReference type="Pfam" id="PF18265">
    <property type="entry name" value="Nas2_N"/>
    <property type="match status" value="1"/>
</dbReference>
<evidence type="ECO:0000259" key="3">
    <source>
        <dbReference type="SMART" id="SM00228"/>
    </source>
</evidence>
<keyword evidence="5" id="KW-1185">Reference proteome</keyword>
<dbReference type="InterPro" id="IPR035269">
    <property type="entry name" value="PSMD9"/>
</dbReference>
<dbReference type="GO" id="GO:0005634">
    <property type="term" value="C:nucleus"/>
    <property type="evidence" value="ECO:0007669"/>
    <property type="project" value="TreeGrafter"/>
</dbReference>
<dbReference type="GO" id="GO:0070682">
    <property type="term" value="P:proteasome regulatory particle assembly"/>
    <property type="evidence" value="ECO:0007669"/>
    <property type="project" value="InterPro"/>
</dbReference>